<dbReference type="OrthoDB" id="14523at2759"/>
<sequence>MSPVFNDKEEILGKCVLTFLSTDSVSASPTTPTTLATPTSATNTVPTPSSTTNLPSSASTPSGSNSNTSTAAPAPTTSSAAPPPTSTQPPTTTSQPPTTTSTPVSTTTAPETTSSAPVTTSSSVSTSSSIPTSTSTSESTSSSSSSSLSSSSSTPVTSSTQPTSASATPTTAVAVTTTTPRTSTTPAASTGVIISSRSTVSVSYIRTTSDGQIYTATVVVSSSESAAATSTGKSFFQNTGAVIGVFVVVGVVAMVLLVLVATVFIRRRKAKQFDLDVQEAARDAARVQAPVDDDDDYAGTSYNTHGSKPMSTEQRAYGYGATGATGWDPYARGIAPGGYEMQHRRTSTGNAAGMAGFAAGDVFARSSGPEQQGYGQQQGYNQGYAQAYGQGNQGYGQQGYAQDGYNTGYGQGYGVNQQTYNSSYSNTSASYNTSPQQGYALAQEQPAQAAQAGRAPVHAQMMMPEAQRHSYNNVGAFRQSPSYGQAHPGEQVQYEHAEPTDTSGQDSRYPSAPRMSEDPYGGYLPYDEPGPSTTSQAPSTNPPAYVAGPSNAGATGDRKGDARRQSSARSHATRYSRDDDESDEEPTRRVLKVANE</sequence>
<comment type="subcellular location">
    <subcellularLocation>
        <location evidence="1">Membrane</location>
        <topology evidence="1">Single-pass membrane protein</topology>
    </subcellularLocation>
</comment>
<evidence type="ECO:0000256" key="4">
    <source>
        <dbReference type="ARBA" id="ARBA00023136"/>
    </source>
</evidence>
<dbReference type="PANTHER" id="PTHR15549:SF30">
    <property type="entry name" value="MID2 DOMAIN-CONTAINING PROTEIN"/>
    <property type="match status" value="1"/>
</dbReference>
<evidence type="ECO:0000313" key="8">
    <source>
        <dbReference type="Proteomes" id="UP000663888"/>
    </source>
</evidence>
<evidence type="ECO:0000313" key="7">
    <source>
        <dbReference type="EMBL" id="CAE6467787.1"/>
    </source>
</evidence>
<dbReference type="InterPro" id="IPR051694">
    <property type="entry name" value="Immunoregulatory_rcpt-like"/>
</dbReference>
<keyword evidence="2 6" id="KW-0812">Transmembrane</keyword>
<evidence type="ECO:0000256" key="6">
    <source>
        <dbReference type="SAM" id="Phobius"/>
    </source>
</evidence>
<feature type="transmembrane region" description="Helical" evidence="6">
    <location>
        <begin position="241"/>
        <end position="265"/>
    </location>
</feature>
<evidence type="ECO:0000256" key="5">
    <source>
        <dbReference type="SAM" id="MobiDB-lite"/>
    </source>
</evidence>
<evidence type="ECO:0000256" key="2">
    <source>
        <dbReference type="ARBA" id="ARBA00022692"/>
    </source>
</evidence>
<comment type="caution">
    <text evidence="7">The sequence shown here is derived from an EMBL/GenBank/DDBJ whole genome shotgun (WGS) entry which is preliminary data.</text>
</comment>
<evidence type="ECO:0000256" key="1">
    <source>
        <dbReference type="ARBA" id="ARBA00004167"/>
    </source>
</evidence>
<evidence type="ECO:0000256" key="3">
    <source>
        <dbReference type="ARBA" id="ARBA00022989"/>
    </source>
</evidence>
<feature type="compositionally biased region" description="Low complexity" evidence="5">
    <location>
        <begin position="88"/>
        <end position="190"/>
    </location>
</feature>
<accession>A0A8H3BYP6</accession>
<feature type="region of interest" description="Disordered" evidence="5">
    <location>
        <begin position="425"/>
        <end position="457"/>
    </location>
</feature>
<feature type="region of interest" description="Disordered" evidence="5">
    <location>
        <begin position="475"/>
        <end position="596"/>
    </location>
</feature>
<feature type="region of interest" description="Disordered" evidence="5">
    <location>
        <begin position="23"/>
        <end position="190"/>
    </location>
</feature>
<keyword evidence="3 6" id="KW-1133">Transmembrane helix</keyword>
<organism evidence="7 8">
    <name type="scientific">Rhizoctonia solani</name>
    <dbReference type="NCBI Taxonomy" id="456999"/>
    <lineage>
        <taxon>Eukaryota</taxon>
        <taxon>Fungi</taxon>
        <taxon>Dikarya</taxon>
        <taxon>Basidiomycota</taxon>
        <taxon>Agaricomycotina</taxon>
        <taxon>Agaricomycetes</taxon>
        <taxon>Cantharellales</taxon>
        <taxon>Ceratobasidiaceae</taxon>
        <taxon>Rhizoctonia</taxon>
    </lineage>
</organism>
<dbReference type="PANTHER" id="PTHR15549">
    <property type="entry name" value="PAIRED IMMUNOGLOBULIN-LIKE TYPE 2 RECEPTOR"/>
    <property type="match status" value="1"/>
</dbReference>
<dbReference type="Proteomes" id="UP000663888">
    <property type="component" value="Unassembled WGS sequence"/>
</dbReference>
<evidence type="ECO:0008006" key="9">
    <source>
        <dbReference type="Google" id="ProtNLM"/>
    </source>
</evidence>
<dbReference type="EMBL" id="CAJMWX010001103">
    <property type="protein sequence ID" value="CAE6467787.1"/>
    <property type="molecule type" value="Genomic_DNA"/>
</dbReference>
<keyword evidence="4 6" id="KW-0472">Membrane</keyword>
<dbReference type="GO" id="GO:0016020">
    <property type="term" value="C:membrane"/>
    <property type="evidence" value="ECO:0007669"/>
    <property type="project" value="UniProtKB-SubCell"/>
</dbReference>
<gene>
    <name evidence="7" type="ORF">RDB_LOCUS101406</name>
</gene>
<proteinExistence type="predicted"/>
<protein>
    <recommendedName>
        <fullName evidence="9">Transmembrane protein</fullName>
    </recommendedName>
</protein>
<dbReference type="AlphaFoldDB" id="A0A8H3BYP6"/>
<name>A0A8H3BYP6_9AGAM</name>
<dbReference type="GO" id="GO:0071944">
    <property type="term" value="C:cell periphery"/>
    <property type="evidence" value="ECO:0007669"/>
    <property type="project" value="UniProtKB-ARBA"/>
</dbReference>
<feature type="compositionally biased region" description="Low complexity" evidence="5">
    <location>
        <begin position="23"/>
        <end position="80"/>
    </location>
</feature>
<reference evidence="7" key="1">
    <citation type="submission" date="2021-01" db="EMBL/GenBank/DDBJ databases">
        <authorList>
            <person name="Kaushik A."/>
        </authorList>
    </citation>
    <scope>NUCLEOTIDE SEQUENCE</scope>
    <source>
        <strain evidence="7">AG4-R118</strain>
    </source>
</reference>